<sequence>MMIKKIIWVFALISLLVSCKAKKAVAESAAEEDLAASKVIQQHYALPSDFKTINIRANAKYRDDKQSQSVSADIRIKKDQVIWVNVKFIGIPMAKALITPTEVQYFEKINGTYFKGDFQLLSNWLGTDLDFKKLQNLFLGKAIDDLTKAKYIAQIQDNLYKLSEKKQEDIEKEFYFEAANFLVKKETILQKSKNRALTVEYPSHSKTGSLFLPNEIAIAAQQDEIINIDLTYKNVTFDEDLNFPFSIPNGYERVTINN</sequence>
<dbReference type="InterPro" id="IPR025634">
    <property type="entry name" value="DUF4292"/>
</dbReference>
<dbReference type="Gene3D" id="2.50.20.10">
    <property type="entry name" value="Lipoprotein localisation LolA/LolB/LppX"/>
    <property type="match status" value="1"/>
</dbReference>
<accession>A0A2U8QV84</accession>
<protein>
    <submittedName>
        <fullName evidence="2">DUF4292 domain-containing protein</fullName>
    </submittedName>
</protein>
<keyword evidence="3" id="KW-1185">Reference proteome</keyword>
<dbReference type="RefSeq" id="WP_109569151.1">
    <property type="nucleotide sequence ID" value="NZ_CP029463.1"/>
</dbReference>
<dbReference type="Pfam" id="PF14125">
    <property type="entry name" value="DUF4292"/>
    <property type="match status" value="1"/>
</dbReference>
<dbReference type="KEGG" id="fse:DI487_07855"/>
<evidence type="ECO:0000256" key="1">
    <source>
        <dbReference type="SAM" id="SignalP"/>
    </source>
</evidence>
<organism evidence="2 3">
    <name type="scientific">Flavobacterium sediminis</name>
    <dbReference type="NCBI Taxonomy" id="2201181"/>
    <lineage>
        <taxon>Bacteria</taxon>
        <taxon>Pseudomonadati</taxon>
        <taxon>Bacteroidota</taxon>
        <taxon>Flavobacteriia</taxon>
        <taxon>Flavobacteriales</taxon>
        <taxon>Flavobacteriaceae</taxon>
        <taxon>Flavobacterium</taxon>
    </lineage>
</organism>
<dbReference type="OrthoDB" id="849114at2"/>
<proteinExistence type="predicted"/>
<dbReference type="Proteomes" id="UP000245429">
    <property type="component" value="Chromosome"/>
</dbReference>
<name>A0A2U8QV84_9FLAO</name>
<dbReference type="AlphaFoldDB" id="A0A2U8QV84"/>
<dbReference type="EMBL" id="CP029463">
    <property type="protein sequence ID" value="AWM13784.1"/>
    <property type="molecule type" value="Genomic_DNA"/>
</dbReference>
<keyword evidence="1" id="KW-0732">Signal</keyword>
<feature type="chain" id="PRO_5015875565" evidence="1">
    <location>
        <begin position="24"/>
        <end position="258"/>
    </location>
</feature>
<dbReference type="PROSITE" id="PS51257">
    <property type="entry name" value="PROKAR_LIPOPROTEIN"/>
    <property type="match status" value="1"/>
</dbReference>
<feature type="signal peptide" evidence="1">
    <location>
        <begin position="1"/>
        <end position="23"/>
    </location>
</feature>
<evidence type="ECO:0000313" key="2">
    <source>
        <dbReference type="EMBL" id="AWM13784.1"/>
    </source>
</evidence>
<evidence type="ECO:0000313" key="3">
    <source>
        <dbReference type="Proteomes" id="UP000245429"/>
    </source>
</evidence>
<reference evidence="2 3" key="1">
    <citation type="submission" date="2018-05" db="EMBL/GenBank/DDBJ databases">
        <title>Flavobacterium sp. MEBiC07310.</title>
        <authorList>
            <person name="Baek K."/>
        </authorList>
    </citation>
    <scope>NUCLEOTIDE SEQUENCE [LARGE SCALE GENOMIC DNA]</scope>
    <source>
        <strain evidence="2 3">MEBiC07310</strain>
    </source>
</reference>
<gene>
    <name evidence="2" type="ORF">DI487_07855</name>
</gene>